<keyword evidence="2" id="KW-1185">Reference proteome</keyword>
<dbReference type="AlphaFoldDB" id="A0A285D3E0"/>
<evidence type="ECO:0000313" key="2">
    <source>
        <dbReference type="Proteomes" id="UP000219546"/>
    </source>
</evidence>
<accession>A0A285D3E0</accession>
<sequence>MKIVIFGTNGPTGRILTKQALAEGHNIKFV</sequence>
<evidence type="ECO:0008006" key="3">
    <source>
        <dbReference type="Google" id="ProtNLM"/>
    </source>
</evidence>
<proteinExistence type="predicted"/>
<protein>
    <recommendedName>
        <fullName evidence="3">NAD(P)-binding protein</fullName>
    </recommendedName>
</protein>
<organism evidence="1 2">
    <name type="scientific">Bacillus oleivorans</name>
    <dbReference type="NCBI Taxonomy" id="1448271"/>
    <lineage>
        <taxon>Bacteria</taxon>
        <taxon>Bacillati</taxon>
        <taxon>Bacillota</taxon>
        <taxon>Bacilli</taxon>
        <taxon>Bacillales</taxon>
        <taxon>Bacillaceae</taxon>
        <taxon>Bacillus</taxon>
    </lineage>
</organism>
<reference evidence="1 2" key="1">
    <citation type="submission" date="2017-08" db="EMBL/GenBank/DDBJ databases">
        <authorList>
            <person name="de Groot N.N."/>
        </authorList>
    </citation>
    <scope>NUCLEOTIDE SEQUENCE [LARGE SCALE GENOMIC DNA]</scope>
    <source>
        <strain evidence="1 2">JC228</strain>
    </source>
</reference>
<name>A0A285D3E0_9BACI</name>
<dbReference type="InterPro" id="IPR036291">
    <property type="entry name" value="NAD(P)-bd_dom_sf"/>
</dbReference>
<dbReference type="Proteomes" id="UP000219546">
    <property type="component" value="Unassembled WGS sequence"/>
</dbReference>
<dbReference type="EMBL" id="OAOP01000009">
    <property type="protein sequence ID" value="SNX74334.1"/>
    <property type="molecule type" value="Genomic_DNA"/>
</dbReference>
<gene>
    <name evidence="1" type="ORF">SAMN05877753_10935</name>
</gene>
<evidence type="ECO:0000313" key="1">
    <source>
        <dbReference type="EMBL" id="SNX74334.1"/>
    </source>
</evidence>
<dbReference type="SUPFAM" id="SSF51735">
    <property type="entry name" value="NAD(P)-binding Rossmann-fold domains"/>
    <property type="match status" value="1"/>
</dbReference>